<feature type="compositionally biased region" description="Pro residues" evidence="1">
    <location>
        <begin position="169"/>
        <end position="181"/>
    </location>
</feature>
<protein>
    <submittedName>
        <fullName evidence="2">Uncharacterized protein</fullName>
    </submittedName>
</protein>
<feature type="region of interest" description="Disordered" evidence="1">
    <location>
        <begin position="168"/>
        <end position="220"/>
    </location>
</feature>
<dbReference type="Proteomes" id="UP000000763">
    <property type="component" value="Chromosome 2"/>
</dbReference>
<accession>Q6ZGC4</accession>
<evidence type="ECO:0000313" key="3">
    <source>
        <dbReference type="Proteomes" id="UP000000763"/>
    </source>
</evidence>
<reference evidence="3" key="2">
    <citation type="journal article" date="2008" name="Nucleic Acids Res.">
        <title>The rice annotation project database (RAP-DB): 2008 update.</title>
        <authorList>
            <consortium name="The rice annotation project (RAP)"/>
        </authorList>
    </citation>
    <scope>GENOME REANNOTATION</scope>
    <source>
        <strain evidence="3">cv. Nipponbare</strain>
    </source>
</reference>
<evidence type="ECO:0000256" key="1">
    <source>
        <dbReference type="SAM" id="MobiDB-lite"/>
    </source>
</evidence>
<feature type="region of interest" description="Disordered" evidence="1">
    <location>
        <begin position="100"/>
        <end position="136"/>
    </location>
</feature>
<gene>
    <name evidence="2" type="primary">OJ1534_E09.21</name>
</gene>
<proteinExistence type="predicted"/>
<feature type="region of interest" description="Disordered" evidence="1">
    <location>
        <begin position="63"/>
        <end position="82"/>
    </location>
</feature>
<sequence length="220" mass="23001">MADAGEGDTTAPPTAGGGGGSGFDFLRSLLRRILPSSPPASLHPSVRLLTSLSSVRLPARALPHPKQAQVPPPDDGHSPTVSHHCPRWLWVLIPPSATATSSASPSQLRAGWPATRRGSGESGGERAQGGKRRGGLFIRTAAARRPYPCRPRSSAVAYSLCAAGLLPNRPAPASSPPPPRRLSPAVGPSLLSLLAPATSSRPTGRPGRGEKRETERKRRK</sequence>
<evidence type="ECO:0000313" key="2">
    <source>
        <dbReference type="EMBL" id="BAD16973.1"/>
    </source>
</evidence>
<feature type="compositionally biased region" description="Basic and acidic residues" evidence="1">
    <location>
        <begin position="207"/>
        <end position="220"/>
    </location>
</feature>
<feature type="region of interest" description="Disordered" evidence="1">
    <location>
        <begin position="1"/>
        <end position="22"/>
    </location>
</feature>
<dbReference type="EMBL" id="AP004140">
    <property type="protein sequence ID" value="BAD16973.1"/>
    <property type="molecule type" value="Genomic_DNA"/>
</dbReference>
<organism evidence="2 3">
    <name type="scientific">Oryza sativa subsp. japonica</name>
    <name type="common">Rice</name>
    <dbReference type="NCBI Taxonomy" id="39947"/>
    <lineage>
        <taxon>Eukaryota</taxon>
        <taxon>Viridiplantae</taxon>
        <taxon>Streptophyta</taxon>
        <taxon>Embryophyta</taxon>
        <taxon>Tracheophyta</taxon>
        <taxon>Spermatophyta</taxon>
        <taxon>Magnoliopsida</taxon>
        <taxon>Liliopsida</taxon>
        <taxon>Poales</taxon>
        <taxon>Poaceae</taxon>
        <taxon>BOP clade</taxon>
        <taxon>Oryzoideae</taxon>
        <taxon>Oryzeae</taxon>
        <taxon>Oryzinae</taxon>
        <taxon>Oryza</taxon>
        <taxon>Oryza sativa</taxon>
    </lineage>
</organism>
<feature type="compositionally biased region" description="Low complexity" evidence="1">
    <location>
        <begin position="182"/>
        <end position="205"/>
    </location>
</feature>
<dbReference type="AlphaFoldDB" id="Q6ZGC4"/>
<reference evidence="3" key="1">
    <citation type="journal article" date="2005" name="Nature">
        <title>The map-based sequence of the rice genome.</title>
        <authorList>
            <consortium name="International rice genome sequencing project (IRGSP)"/>
            <person name="Matsumoto T."/>
            <person name="Wu J."/>
            <person name="Kanamori H."/>
            <person name="Katayose Y."/>
            <person name="Fujisawa M."/>
            <person name="Namiki N."/>
            <person name="Mizuno H."/>
            <person name="Yamamoto K."/>
            <person name="Antonio B.A."/>
            <person name="Baba T."/>
            <person name="Sakata K."/>
            <person name="Nagamura Y."/>
            <person name="Aoki H."/>
            <person name="Arikawa K."/>
            <person name="Arita K."/>
            <person name="Bito T."/>
            <person name="Chiden Y."/>
            <person name="Fujitsuka N."/>
            <person name="Fukunaka R."/>
            <person name="Hamada M."/>
            <person name="Harada C."/>
            <person name="Hayashi A."/>
            <person name="Hijishita S."/>
            <person name="Honda M."/>
            <person name="Hosokawa S."/>
            <person name="Ichikawa Y."/>
            <person name="Idonuma A."/>
            <person name="Iijima M."/>
            <person name="Ikeda M."/>
            <person name="Ikeno M."/>
            <person name="Ito K."/>
            <person name="Ito S."/>
            <person name="Ito T."/>
            <person name="Ito Y."/>
            <person name="Ito Y."/>
            <person name="Iwabuchi A."/>
            <person name="Kamiya K."/>
            <person name="Karasawa W."/>
            <person name="Kurita K."/>
            <person name="Katagiri S."/>
            <person name="Kikuta A."/>
            <person name="Kobayashi H."/>
            <person name="Kobayashi N."/>
            <person name="Machita K."/>
            <person name="Maehara T."/>
            <person name="Masukawa M."/>
            <person name="Mizubayashi T."/>
            <person name="Mukai Y."/>
            <person name="Nagasaki H."/>
            <person name="Nagata Y."/>
            <person name="Naito S."/>
            <person name="Nakashima M."/>
            <person name="Nakama Y."/>
            <person name="Nakamichi Y."/>
            <person name="Nakamura M."/>
            <person name="Meguro A."/>
            <person name="Negishi M."/>
            <person name="Ohta I."/>
            <person name="Ohta T."/>
            <person name="Okamoto M."/>
            <person name="Ono N."/>
            <person name="Saji S."/>
            <person name="Sakaguchi M."/>
            <person name="Sakai K."/>
            <person name="Shibata M."/>
            <person name="Shimokawa T."/>
            <person name="Song J."/>
            <person name="Takazaki Y."/>
            <person name="Terasawa K."/>
            <person name="Tsugane M."/>
            <person name="Tsuji K."/>
            <person name="Ueda S."/>
            <person name="Waki K."/>
            <person name="Yamagata H."/>
            <person name="Yamamoto M."/>
            <person name="Yamamoto S."/>
            <person name="Yamane H."/>
            <person name="Yoshiki S."/>
            <person name="Yoshihara R."/>
            <person name="Yukawa K."/>
            <person name="Zhong H."/>
            <person name="Yano M."/>
            <person name="Yuan Q."/>
            <person name="Ouyang S."/>
            <person name="Liu J."/>
            <person name="Jones K.M."/>
            <person name="Gansberger K."/>
            <person name="Moffat K."/>
            <person name="Hill J."/>
            <person name="Bera J."/>
            <person name="Fadrosh D."/>
            <person name="Jin S."/>
            <person name="Johri S."/>
            <person name="Kim M."/>
            <person name="Overton L."/>
            <person name="Reardon M."/>
            <person name="Tsitrin T."/>
            <person name="Vuong H."/>
            <person name="Weaver B."/>
            <person name="Ciecko A."/>
            <person name="Tallon L."/>
            <person name="Jackson J."/>
            <person name="Pai G."/>
            <person name="Aken S.V."/>
            <person name="Utterback T."/>
            <person name="Reidmuller S."/>
            <person name="Feldblyum T."/>
            <person name="Hsiao J."/>
            <person name="Zismann V."/>
            <person name="Iobst S."/>
            <person name="de Vazeille A.R."/>
            <person name="Buell C.R."/>
            <person name="Ying K."/>
            <person name="Li Y."/>
            <person name="Lu T."/>
            <person name="Huang Y."/>
            <person name="Zhao Q."/>
            <person name="Feng Q."/>
            <person name="Zhang L."/>
            <person name="Zhu J."/>
            <person name="Weng Q."/>
            <person name="Mu J."/>
            <person name="Lu Y."/>
            <person name="Fan D."/>
            <person name="Liu Y."/>
            <person name="Guan J."/>
            <person name="Zhang Y."/>
            <person name="Yu S."/>
            <person name="Liu X."/>
            <person name="Zhang Y."/>
            <person name="Hong G."/>
            <person name="Han B."/>
            <person name="Choisne N."/>
            <person name="Demange N."/>
            <person name="Orjeda G."/>
            <person name="Samain S."/>
            <person name="Cattolico L."/>
            <person name="Pelletier E."/>
            <person name="Couloux A."/>
            <person name="Segurens B."/>
            <person name="Wincker P."/>
            <person name="D'Hont A."/>
            <person name="Scarpelli C."/>
            <person name="Weissenbach J."/>
            <person name="Salanoubat M."/>
            <person name="Quetier F."/>
            <person name="Yu Y."/>
            <person name="Kim H.R."/>
            <person name="Rambo T."/>
            <person name="Currie J."/>
            <person name="Collura K."/>
            <person name="Luo M."/>
            <person name="Yang T."/>
            <person name="Ammiraju J.S.S."/>
            <person name="Engler F."/>
            <person name="Soderlund C."/>
            <person name="Wing R.A."/>
            <person name="Palmer L.E."/>
            <person name="de la Bastide M."/>
            <person name="Spiegel L."/>
            <person name="Nascimento L."/>
            <person name="Zutavern T."/>
            <person name="O'Shaughnessy A."/>
            <person name="Dike S."/>
            <person name="Dedhia N."/>
            <person name="Preston R."/>
            <person name="Balija V."/>
            <person name="McCombie W.R."/>
            <person name="Chow T."/>
            <person name="Chen H."/>
            <person name="Chung M."/>
            <person name="Chen C."/>
            <person name="Shaw J."/>
            <person name="Wu H."/>
            <person name="Hsiao K."/>
            <person name="Chao Y."/>
            <person name="Chu M."/>
            <person name="Cheng C."/>
            <person name="Hour A."/>
            <person name="Lee P."/>
            <person name="Lin S."/>
            <person name="Lin Y."/>
            <person name="Liou J."/>
            <person name="Liu S."/>
            <person name="Hsing Y."/>
            <person name="Raghuvanshi S."/>
            <person name="Mohanty A."/>
            <person name="Bharti A.K."/>
            <person name="Gaur A."/>
            <person name="Gupta V."/>
            <person name="Kumar D."/>
            <person name="Ravi V."/>
            <person name="Vij S."/>
            <person name="Kapur A."/>
            <person name="Khurana P."/>
            <person name="Khurana P."/>
            <person name="Khurana J.P."/>
            <person name="Tyagi A.K."/>
            <person name="Gaikwad K."/>
            <person name="Singh A."/>
            <person name="Dalal V."/>
            <person name="Srivastava S."/>
            <person name="Dixit A."/>
            <person name="Pal A.K."/>
            <person name="Ghazi I.A."/>
            <person name="Yadav M."/>
            <person name="Pandit A."/>
            <person name="Bhargava A."/>
            <person name="Sureshbabu K."/>
            <person name="Batra K."/>
            <person name="Sharma T.R."/>
            <person name="Mohapatra T."/>
            <person name="Singh N.K."/>
            <person name="Messing J."/>
            <person name="Nelson A.B."/>
            <person name="Fuks G."/>
            <person name="Kavchok S."/>
            <person name="Keizer G."/>
            <person name="Linton E."/>
            <person name="Llaca V."/>
            <person name="Song R."/>
            <person name="Tanyolac B."/>
            <person name="Young S."/>
            <person name="Ho-Il K."/>
            <person name="Hahn J.H."/>
            <person name="Sangsakoo G."/>
            <person name="Vanavichit A."/>
            <person name="de Mattos Luiz.A.T."/>
            <person name="Zimmer P.D."/>
            <person name="Malone G."/>
            <person name="Dellagostin O."/>
            <person name="de Oliveira A.C."/>
            <person name="Bevan M."/>
            <person name="Bancroft I."/>
            <person name="Minx P."/>
            <person name="Cordum H."/>
            <person name="Wilson R."/>
            <person name="Cheng Z."/>
            <person name="Jin W."/>
            <person name="Jiang J."/>
            <person name="Leong S.A."/>
            <person name="Iwama H."/>
            <person name="Gojobori T."/>
            <person name="Itoh T."/>
            <person name="Niimura Y."/>
            <person name="Fujii Y."/>
            <person name="Habara T."/>
            <person name="Sakai H."/>
            <person name="Sato Y."/>
            <person name="Wilson G."/>
            <person name="Kumar K."/>
            <person name="McCouch S."/>
            <person name="Juretic N."/>
            <person name="Hoen D."/>
            <person name="Wright S."/>
            <person name="Bruskiewich R."/>
            <person name="Bureau T."/>
            <person name="Miyao A."/>
            <person name="Hirochika H."/>
            <person name="Nishikawa T."/>
            <person name="Kadowaki K."/>
            <person name="Sugiura M."/>
            <person name="Burr B."/>
            <person name="Sasaki T."/>
        </authorList>
    </citation>
    <scope>NUCLEOTIDE SEQUENCE [LARGE SCALE GENOMIC DNA]</scope>
    <source>
        <strain evidence="3">cv. Nipponbare</strain>
    </source>
</reference>
<name>Q6ZGC4_ORYSJ</name>